<gene>
    <name evidence="1" type="ORF">CKO40_16570</name>
</gene>
<reference evidence="1" key="1">
    <citation type="submission" date="2017-08" db="EMBL/GenBank/DDBJ databases">
        <authorList>
            <person name="Imhoff J.F."/>
            <person name="Rahn T."/>
            <person name="Kuenzel S."/>
            <person name="Neulinger S.C."/>
        </authorList>
    </citation>
    <scope>NUCLEOTIDE SEQUENCE</scope>
    <source>
        <strain evidence="1">DSM 11080</strain>
    </source>
</reference>
<dbReference type="SUPFAM" id="SSF52833">
    <property type="entry name" value="Thioredoxin-like"/>
    <property type="match status" value="1"/>
</dbReference>
<dbReference type="InterPro" id="IPR036249">
    <property type="entry name" value="Thioredoxin-like_sf"/>
</dbReference>
<evidence type="ECO:0000313" key="2">
    <source>
        <dbReference type="Proteomes" id="UP001296776"/>
    </source>
</evidence>
<comment type="caution">
    <text evidence="1">The sequence shown here is derived from an EMBL/GenBank/DDBJ whole genome shotgun (WGS) entry which is preliminary data.</text>
</comment>
<dbReference type="AlphaFoldDB" id="A0AAJ0U6C3"/>
<proteinExistence type="predicted"/>
<dbReference type="Gene3D" id="3.40.30.10">
    <property type="entry name" value="Glutaredoxin"/>
    <property type="match status" value="1"/>
</dbReference>
<organism evidence="1 2">
    <name type="scientific">Halochromatium glycolicum</name>
    <dbReference type="NCBI Taxonomy" id="85075"/>
    <lineage>
        <taxon>Bacteria</taxon>
        <taxon>Pseudomonadati</taxon>
        <taxon>Pseudomonadota</taxon>
        <taxon>Gammaproteobacteria</taxon>
        <taxon>Chromatiales</taxon>
        <taxon>Chromatiaceae</taxon>
        <taxon>Halochromatium</taxon>
    </lineage>
</organism>
<name>A0AAJ0U6C3_9GAMM</name>
<keyword evidence="2" id="KW-1185">Reference proteome</keyword>
<evidence type="ECO:0000313" key="1">
    <source>
        <dbReference type="EMBL" id="MBK1706118.1"/>
    </source>
</evidence>
<reference evidence="1" key="2">
    <citation type="journal article" date="2020" name="Microorganisms">
        <title>Osmotic Adaptation and Compatible Solute Biosynthesis of Phototrophic Bacteria as Revealed from Genome Analyses.</title>
        <authorList>
            <person name="Imhoff J.F."/>
            <person name="Rahn T."/>
            <person name="Kunzel S."/>
            <person name="Keller A."/>
            <person name="Neulinger S.C."/>
        </authorList>
    </citation>
    <scope>NUCLEOTIDE SEQUENCE</scope>
    <source>
        <strain evidence="1">DSM 11080</strain>
    </source>
</reference>
<dbReference type="EMBL" id="NRSJ01000034">
    <property type="protein sequence ID" value="MBK1706118.1"/>
    <property type="molecule type" value="Genomic_DNA"/>
</dbReference>
<evidence type="ECO:0008006" key="3">
    <source>
        <dbReference type="Google" id="ProtNLM"/>
    </source>
</evidence>
<protein>
    <recommendedName>
        <fullName evidence="3">Cytochrome oxidase Cu insertion factor, SCO1/SenC/PrrC family</fullName>
    </recommendedName>
</protein>
<dbReference type="Proteomes" id="UP001296776">
    <property type="component" value="Unassembled WGS sequence"/>
</dbReference>
<accession>A0AAJ0U6C3</accession>
<sequence>MAVAAVGLFLVGYQWGNQYQRAQEGPPQIAGVLLSPSVVLPEIALRGPRGQFTTDDLETPWSLLAFGRPGSARGHRGVARLIAVWNRTADQPDLREQLRLLLVSADDVPGLARDLERLTPNLFVLSTSQAELGRLRQAMGASGDAQEDGDELPPTLFLIGPQARLVALFPGSQPAAQIAEDLGRLAERPDAFTSAAERDGG</sequence>